<evidence type="ECO:0000256" key="2">
    <source>
        <dbReference type="ARBA" id="ARBA00022946"/>
    </source>
</evidence>
<dbReference type="AlphaFoldDB" id="A0A2K2D5J4"/>
<evidence type="ECO:0000313" key="4">
    <source>
        <dbReference type="EnsemblPlants" id="PNT69555"/>
    </source>
</evidence>
<dbReference type="Proteomes" id="UP000008810">
    <property type="component" value="Chromosome 3"/>
</dbReference>
<dbReference type="OrthoDB" id="119302at2759"/>
<dbReference type="InParanoid" id="A0A2K2D5J4"/>
<proteinExistence type="predicted"/>
<evidence type="ECO:0000313" key="3">
    <source>
        <dbReference type="EMBL" id="PNT69555.1"/>
    </source>
</evidence>
<keyword evidence="1" id="KW-0677">Repeat</keyword>
<dbReference type="EnsemblPlants" id="PNT69555">
    <property type="protein sequence ID" value="PNT69555"/>
    <property type="gene ID" value="BRADI_3g57650v3"/>
</dbReference>
<dbReference type="Gene3D" id="1.25.40.10">
    <property type="entry name" value="Tetratricopeptide repeat domain"/>
    <property type="match status" value="2"/>
</dbReference>
<dbReference type="InterPro" id="IPR002885">
    <property type="entry name" value="PPR_rpt"/>
</dbReference>
<reference evidence="3 4" key="1">
    <citation type="journal article" date="2010" name="Nature">
        <title>Genome sequencing and analysis of the model grass Brachypodium distachyon.</title>
        <authorList>
            <consortium name="International Brachypodium Initiative"/>
        </authorList>
    </citation>
    <scope>NUCLEOTIDE SEQUENCE [LARGE SCALE GENOMIC DNA]</scope>
    <source>
        <strain evidence="3 4">Bd21</strain>
    </source>
</reference>
<reference evidence="3" key="2">
    <citation type="submission" date="2017-06" db="EMBL/GenBank/DDBJ databases">
        <title>WGS assembly of Brachypodium distachyon.</title>
        <authorList>
            <consortium name="The International Brachypodium Initiative"/>
            <person name="Lucas S."/>
            <person name="Harmon-Smith M."/>
            <person name="Lail K."/>
            <person name="Tice H."/>
            <person name="Grimwood J."/>
            <person name="Bruce D."/>
            <person name="Barry K."/>
            <person name="Shu S."/>
            <person name="Lindquist E."/>
            <person name="Wang M."/>
            <person name="Pitluck S."/>
            <person name="Vogel J.P."/>
            <person name="Garvin D.F."/>
            <person name="Mockler T.C."/>
            <person name="Schmutz J."/>
            <person name="Rokhsar D."/>
            <person name="Bevan M.W."/>
        </authorList>
    </citation>
    <scope>NUCLEOTIDE SEQUENCE</scope>
    <source>
        <strain evidence="3">Bd21</strain>
    </source>
</reference>
<organism evidence="3">
    <name type="scientific">Brachypodium distachyon</name>
    <name type="common">Purple false brome</name>
    <name type="synonym">Trachynia distachya</name>
    <dbReference type="NCBI Taxonomy" id="15368"/>
    <lineage>
        <taxon>Eukaryota</taxon>
        <taxon>Viridiplantae</taxon>
        <taxon>Streptophyta</taxon>
        <taxon>Embryophyta</taxon>
        <taxon>Tracheophyta</taxon>
        <taxon>Spermatophyta</taxon>
        <taxon>Magnoliopsida</taxon>
        <taxon>Liliopsida</taxon>
        <taxon>Poales</taxon>
        <taxon>Poaceae</taxon>
        <taxon>BOP clade</taxon>
        <taxon>Pooideae</taxon>
        <taxon>Stipodae</taxon>
        <taxon>Brachypodieae</taxon>
        <taxon>Brachypodium</taxon>
    </lineage>
</organism>
<dbReference type="PANTHER" id="PTHR47859:SF1">
    <property type="entry name" value="PENTATRICOPEPTIDE REPEAT-CONTAINING PROTEIN"/>
    <property type="match status" value="1"/>
</dbReference>
<dbReference type="NCBIfam" id="TIGR00756">
    <property type="entry name" value="PPR"/>
    <property type="match status" value="1"/>
</dbReference>
<dbReference type="EMBL" id="CM000882">
    <property type="protein sequence ID" value="PNT69555.1"/>
    <property type="molecule type" value="Genomic_DNA"/>
</dbReference>
<sequence>MGIHLVGKSEITYCELRKMRKIGLQPSRFTYDGFINSVVAGKGVAHAIKVIRAFGAEGMIEEMLRYFSVAENVLWKMTYSQKSGLYGVVLHALVKAKETHKAIRAFKVMRSCGLPANIAIYNMMIECCKLLPCFKSASALLSLMLRDGLCPTIFTFTSLIKVVLVKEDFEGALDLLDICITGGIKPDIEIFNTILSEANAKGQIHVVEYIVECIHIAKTQPDHSTLWHTFCAYVDKELYNTAIEALQVLSMRMISLDASILKEKGAVLEDLILGEETDAELRIMKAFEPTEEHIATALLNLRWCITTGSTISWSPEDSLWARRLASSYDGNKRPDVL</sequence>
<evidence type="ECO:0000313" key="5">
    <source>
        <dbReference type="Proteomes" id="UP000008810"/>
    </source>
</evidence>
<evidence type="ECO:0008006" key="6">
    <source>
        <dbReference type="Google" id="ProtNLM"/>
    </source>
</evidence>
<dbReference type="Gramene" id="PNT69555">
    <property type="protein sequence ID" value="PNT69555"/>
    <property type="gene ID" value="BRADI_3g57650v3"/>
</dbReference>
<name>A0A2K2D5J4_BRADI</name>
<dbReference type="STRING" id="15368.A0A2K2D5J4"/>
<keyword evidence="5" id="KW-1185">Reference proteome</keyword>
<accession>A0A2K2D5J4</accession>
<dbReference type="Pfam" id="PF01535">
    <property type="entry name" value="PPR"/>
    <property type="match status" value="1"/>
</dbReference>
<keyword evidence="2" id="KW-0809">Transit peptide</keyword>
<evidence type="ECO:0000256" key="1">
    <source>
        <dbReference type="ARBA" id="ARBA00022737"/>
    </source>
</evidence>
<reference evidence="4" key="3">
    <citation type="submission" date="2018-08" db="UniProtKB">
        <authorList>
            <consortium name="EnsemblPlants"/>
        </authorList>
    </citation>
    <scope>IDENTIFICATION</scope>
    <source>
        <strain evidence="4">cv. Bd21</strain>
    </source>
</reference>
<dbReference type="PANTHER" id="PTHR47859">
    <property type="entry name" value="PENTATRICOPEPTIDE REPEAT-CONTAINING PROTEIN"/>
    <property type="match status" value="1"/>
</dbReference>
<protein>
    <recommendedName>
        <fullName evidence="6">Pentacotripeptide-repeat region of PRORP domain-containing protein</fullName>
    </recommendedName>
</protein>
<dbReference type="InterPro" id="IPR011990">
    <property type="entry name" value="TPR-like_helical_dom_sf"/>
</dbReference>
<gene>
    <name evidence="3" type="ORF">BRADI_3g57650v3</name>
</gene>